<reference evidence="1 2" key="1">
    <citation type="submission" date="2014-06" db="EMBL/GenBank/DDBJ databases">
        <title>Evolutionary Origins and Diversification of the Mycorrhizal Mutualists.</title>
        <authorList>
            <consortium name="DOE Joint Genome Institute"/>
            <consortium name="Mycorrhizal Genomics Consortium"/>
            <person name="Kohler A."/>
            <person name="Kuo A."/>
            <person name="Nagy L.G."/>
            <person name="Floudas D."/>
            <person name="Copeland A."/>
            <person name="Barry K.W."/>
            <person name="Cichocki N."/>
            <person name="Veneault-Fourrey C."/>
            <person name="LaButti K."/>
            <person name="Lindquist E.A."/>
            <person name="Lipzen A."/>
            <person name="Lundell T."/>
            <person name="Morin E."/>
            <person name="Murat C."/>
            <person name="Riley R."/>
            <person name="Ohm R."/>
            <person name="Sun H."/>
            <person name="Tunlid A."/>
            <person name="Henrissat B."/>
            <person name="Grigoriev I.V."/>
            <person name="Hibbett D.S."/>
            <person name="Martin F."/>
        </authorList>
    </citation>
    <scope>NUCLEOTIDE SEQUENCE [LARGE SCALE GENOMIC DNA]</scope>
    <source>
        <strain evidence="1 2">SS14</strain>
    </source>
</reference>
<organism evidence="1 2">
    <name type="scientific">Sphaerobolus stellatus (strain SS14)</name>
    <dbReference type="NCBI Taxonomy" id="990650"/>
    <lineage>
        <taxon>Eukaryota</taxon>
        <taxon>Fungi</taxon>
        <taxon>Dikarya</taxon>
        <taxon>Basidiomycota</taxon>
        <taxon>Agaricomycotina</taxon>
        <taxon>Agaricomycetes</taxon>
        <taxon>Phallomycetidae</taxon>
        <taxon>Geastrales</taxon>
        <taxon>Sphaerobolaceae</taxon>
        <taxon>Sphaerobolus</taxon>
    </lineage>
</organism>
<dbReference type="HOGENOM" id="CLU_1705367_0_0_1"/>
<name>A0A0C9TGM5_SPHS4</name>
<proteinExistence type="predicted"/>
<dbReference type="AlphaFoldDB" id="A0A0C9TGM5"/>
<protein>
    <submittedName>
        <fullName evidence="1">Uncharacterized protein</fullName>
    </submittedName>
</protein>
<gene>
    <name evidence="1" type="ORF">M422DRAFT_270086</name>
</gene>
<accession>A0A0C9TGM5</accession>
<dbReference type="Proteomes" id="UP000054279">
    <property type="component" value="Unassembled WGS sequence"/>
</dbReference>
<evidence type="ECO:0000313" key="2">
    <source>
        <dbReference type="Proteomes" id="UP000054279"/>
    </source>
</evidence>
<dbReference type="EMBL" id="KN837302">
    <property type="protein sequence ID" value="KIJ28583.1"/>
    <property type="molecule type" value="Genomic_DNA"/>
</dbReference>
<evidence type="ECO:0000313" key="1">
    <source>
        <dbReference type="EMBL" id="KIJ28583.1"/>
    </source>
</evidence>
<keyword evidence="2" id="KW-1185">Reference proteome</keyword>
<sequence>MILQLPLKSTTIDPKNDVILIIGGLENLLRIAQVSDTDNLLRRFGLNQDISPYRRHDRNITIIAWLETVDLTVSPPTLHSQPLQYVATVHNARRFFHNSTVLLEHKFKPDSLGTTCVARLIYKIGRFFIIHILELPPIGSSAFIEGRLSWSV</sequence>